<dbReference type="Pfam" id="PF18701">
    <property type="entry name" value="DUF5641"/>
    <property type="match status" value="1"/>
</dbReference>
<feature type="domain" description="Peptidase A2" evidence="3">
    <location>
        <begin position="235"/>
        <end position="272"/>
    </location>
</feature>
<dbReference type="GO" id="GO:0071897">
    <property type="term" value="P:DNA biosynthetic process"/>
    <property type="evidence" value="ECO:0007669"/>
    <property type="project" value="UniProtKB-ARBA"/>
</dbReference>
<dbReference type="InterPro" id="IPR008042">
    <property type="entry name" value="Retrotrans_Pao"/>
</dbReference>
<protein>
    <recommendedName>
        <fullName evidence="3">Peptidase A2 domain-containing protein</fullName>
    </recommendedName>
</protein>
<evidence type="ECO:0000313" key="4">
    <source>
        <dbReference type="EMBL" id="KMQ88090.1"/>
    </source>
</evidence>
<keyword evidence="1" id="KW-0378">Hydrolase</keyword>
<dbReference type="InterPro" id="IPR001995">
    <property type="entry name" value="Peptidase_A2_cat"/>
</dbReference>
<dbReference type="PANTHER" id="PTHR47331">
    <property type="entry name" value="PHD-TYPE DOMAIN-CONTAINING PROTEIN"/>
    <property type="match status" value="1"/>
</dbReference>
<dbReference type="InterPro" id="IPR043502">
    <property type="entry name" value="DNA/RNA_pol_sf"/>
</dbReference>
<evidence type="ECO:0000259" key="3">
    <source>
        <dbReference type="PROSITE" id="PS50175"/>
    </source>
</evidence>
<dbReference type="GO" id="GO:0042575">
    <property type="term" value="C:DNA polymerase complex"/>
    <property type="evidence" value="ECO:0007669"/>
    <property type="project" value="UniProtKB-ARBA"/>
</dbReference>
<dbReference type="SUPFAM" id="SSF56672">
    <property type="entry name" value="DNA/RNA polymerases"/>
    <property type="match status" value="1"/>
</dbReference>
<dbReference type="GO" id="GO:0003676">
    <property type="term" value="F:nucleic acid binding"/>
    <property type="evidence" value="ECO:0007669"/>
    <property type="project" value="InterPro"/>
</dbReference>
<dbReference type="PANTHER" id="PTHR47331:SF4">
    <property type="entry name" value="PEPTIDASE S1 DOMAIN-CONTAINING PROTEIN"/>
    <property type="match status" value="1"/>
</dbReference>
<dbReference type="PaxDb" id="67767-A0A0J7N5Z0"/>
<dbReference type="STRING" id="67767.A0A0J7N5Z0"/>
<dbReference type="Proteomes" id="UP000036403">
    <property type="component" value="Unassembled WGS sequence"/>
</dbReference>
<keyword evidence="5" id="KW-1185">Reference proteome</keyword>
<dbReference type="Pfam" id="PF05380">
    <property type="entry name" value="Peptidase_A17"/>
    <property type="match status" value="1"/>
</dbReference>
<evidence type="ECO:0000256" key="1">
    <source>
        <dbReference type="ARBA" id="ARBA00022801"/>
    </source>
</evidence>
<gene>
    <name evidence="4" type="ORF">RF55_12480</name>
</gene>
<dbReference type="Gene3D" id="1.10.340.70">
    <property type="match status" value="1"/>
</dbReference>
<dbReference type="SUPFAM" id="SSF53098">
    <property type="entry name" value="Ribonuclease H-like"/>
    <property type="match status" value="1"/>
</dbReference>
<comment type="caution">
    <text evidence="4">The sequence shown here is derived from an EMBL/GenBank/DDBJ whole genome shotgun (WGS) entry which is preliminary data.</text>
</comment>
<evidence type="ECO:0000313" key="5">
    <source>
        <dbReference type="Proteomes" id="UP000036403"/>
    </source>
</evidence>
<dbReference type="InterPro" id="IPR012337">
    <property type="entry name" value="RNaseH-like_sf"/>
</dbReference>
<dbReference type="InterPro" id="IPR043128">
    <property type="entry name" value="Rev_trsase/Diguanyl_cyclase"/>
</dbReference>
<evidence type="ECO:0000256" key="2">
    <source>
        <dbReference type="SAM" id="MobiDB-lite"/>
    </source>
</evidence>
<dbReference type="InterPro" id="IPR021109">
    <property type="entry name" value="Peptidase_aspartic_dom_sf"/>
</dbReference>
<dbReference type="InterPro" id="IPR041588">
    <property type="entry name" value="Integrase_H2C2"/>
</dbReference>
<dbReference type="GO" id="GO:0006508">
    <property type="term" value="P:proteolysis"/>
    <property type="evidence" value="ECO:0007669"/>
    <property type="project" value="InterPro"/>
</dbReference>
<accession>A0A0J7N5Z0</accession>
<dbReference type="InterPro" id="IPR040676">
    <property type="entry name" value="DUF5641"/>
</dbReference>
<dbReference type="CDD" id="cd01644">
    <property type="entry name" value="RT_pepA17"/>
    <property type="match status" value="1"/>
</dbReference>
<dbReference type="Gene3D" id="2.40.70.10">
    <property type="entry name" value="Acid Proteases"/>
    <property type="match status" value="1"/>
</dbReference>
<reference evidence="4 5" key="1">
    <citation type="submission" date="2015-04" db="EMBL/GenBank/DDBJ databases">
        <title>Lasius niger genome sequencing.</title>
        <authorList>
            <person name="Konorov E.A."/>
            <person name="Nikitin M.A."/>
            <person name="Kirill M.V."/>
            <person name="Chang P."/>
        </authorList>
    </citation>
    <scope>NUCLEOTIDE SEQUENCE [LARGE SCALE GENOMIC DNA]</scope>
    <source>
        <tissue evidence="4">Whole</tissue>
    </source>
</reference>
<dbReference type="Gene3D" id="3.30.420.10">
    <property type="entry name" value="Ribonuclease H-like superfamily/Ribonuclease H"/>
    <property type="match status" value="1"/>
</dbReference>
<dbReference type="CDD" id="cd00303">
    <property type="entry name" value="retropepsin_like"/>
    <property type="match status" value="1"/>
</dbReference>
<proteinExistence type="predicted"/>
<organism evidence="4 5">
    <name type="scientific">Lasius niger</name>
    <name type="common">Black garden ant</name>
    <dbReference type="NCBI Taxonomy" id="67767"/>
    <lineage>
        <taxon>Eukaryota</taxon>
        <taxon>Metazoa</taxon>
        <taxon>Ecdysozoa</taxon>
        <taxon>Arthropoda</taxon>
        <taxon>Hexapoda</taxon>
        <taxon>Insecta</taxon>
        <taxon>Pterygota</taxon>
        <taxon>Neoptera</taxon>
        <taxon>Endopterygota</taxon>
        <taxon>Hymenoptera</taxon>
        <taxon>Apocrita</taxon>
        <taxon>Aculeata</taxon>
        <taxon>Formicoidea</taxon>
        <taxon>Formicidae</taxon>
        <taxon>Formicinae</taxon>
        <taxon>Lasius</taxon>
        <taxon>Lasius</taxon>
    </lineage>
</organism>
<feature type="region of interest" description="Disordered" evidence="2">
    <location>
        <begin position="83"/>
        <end position="117"/>
    </location>
</feature>
<name>A0A0J7N5Z0_LASNI</name>
<dbReference type="OrthoDB" id="7550194at2759"/>
<dbReference type="PROSITE" id="PS50175">
    <property type="entry name" value="ASP_PROT_RETROV"/>
    <property type="match status" value="1"/>
</dbReference>
<dbReference type="Pfam" id="PF17921">
    <property type="entry name" value="Integrase_H2C2"/>
    <property type="match status" value="1"/>
</dbReference>
<sequence length="1443" mass="161324">MKADSVADLRRIFHGVVSTVGALEGIGRPISDGTDLFVHLVVELLDAKTRREWENSLGKSPEPPQYEALREFLQEQLMTQEELRAVSSDTSGKSAEKSGRSARANHAKGRGADSSRSCPLCKKEHFMAFCEQYKKKSAQEKREAVNTHQRCWNCLGRHMVGECSSVKTCSKCSGRHHTSLHEAFTSATAIALPSGGPGTSPTVHMAKQPPAECASVLLATARVLVMDRSGARHSVRALVDPGSETSLIAESLAQRLRLPRTPTSVSIFGVGGVHEGLSRGRVAFTLSARSGQFAFSVSSLVLPRLSVYSGVMEGETRSWPHVHGLELADPEFFSRDPIELLLGAEAYATIVLPELRRGGPLEPCSPVEDLATAVRRFWEWEEPPHVPVPLSASEQECEDHFLRTHRRLPDGRYQVRLPARADLPDLGFTRRAASRMLDVMARRFERDVDFRDKYRDFMDDYIARGHMSPVPRSLPAPGGPVCFLPHHGVLKGIGADAKIRVVFNGSSRTAVNASLNDALHTGPNLLPVLADVVMRWRRHRYVFIADVEKMYRQIMVHPEDRDLQRILWRRKEEIEYRLNTVTYGLACAPYLAIRVLRQLATDDECKFPLGAEALRRDIYMDDVLTGASSLEVGCRLQEQISSLCMAGGFPLRKWAANHGSLLKGVPLEHRLQLSADALLPSVEHSVLGLRWSPATDDFALTVRRSTGVPPTKRTILSQTARLFDPLGWLAPILIRAKLIIQATWLQQLEWDAPLADEEAATWATLEEELPLVEQIRVPRWFRGDPASRVEVHGFSDASEQAYAAVVYLRVIEVGLPHISLVKAKTRVAPLKRISLPRLELCTVALLAKLAEHVRTTLSLDASPVFLWTDSTVTLSWIHGHPAKWTTFVANRVAEIQRTNQDAKWRHVPGRINPADCASRGVSPRELLEHPLWWRGPSFLLEDSAAWPADPGLPHSTELPERRTAKCLASCGTREPEELARFSSLRRLLRVSAWIWRWRMRCASFPNQGVTAPTQPMSLGPEELDCALTRWIRVAQAVALHTELKDIRAGHSVSGRSLLRKLTPEIDAEGILRVGGRIKHAQLDFDQRHPIILPSDSRITYLVIDAAHRRTLHGGAQATLAAIRQRYWIPRGRQLVRRFIHRCLPCVRWRAATPQPLMGSLPRARVTSSRPFLHTGVDFAGPIWLRTSKGRGHKAYKAFLSVFVCFSSRAVHLEVVSDYTADAFIAAFRRFVARRGVCQAVYSDCGTNFVGADKQLRALFQAASSDVHRIIGRLADDGIRWHFNPPAAPHFGGLWEAAALTDDPEDLGALTPGHFLIGGPLNAIPEPSLLDVPVNRLSRWRMLQQMRDHLWQRWSREYLQGLTPRPKWWSTPGNMREGQLYLLKAETTPPCRWPLARITRLHPGDDGQVRVVDVRTANGELTRPVVKVVPLPTADFADPEPHVQ</sequence>
<dbReference type="InterPro" id="IPR036397">
    <property type="entry name" value="RNaseH_sf"/>
</dbReference>
<dbReference type="Gene3D" id="3.10.10.10">
    <property type="entry name" value="HIV Type 1 Reverse Transcriptase, subunit A, domain 1"/>
    <property type="match status" value="1"/>
</dbReference>
<dbReference type="EMBL" id="LBMM01009496">
    <property type="protein sequence ID" value="KMQ88090.1"/>
    <property type="molecule type" value="Genomic_DNA"/>
</dbReference>
<dbReference type="Gene3D" id="3.30.70.270">
    <property type="match status" value="1"/>
</dbReference>
<dbReference type="GO" id="GO:0004190">
    <property type="term" value="F:aspartic-type endopeptidase activity"/>
    <property type="evidence" value="ECO:0007669"/>
    <property type="project" value="InterPro"/>
</dbReference>